<keyword evidence="2" id="KW-0378">Hydrolase</keyword>
<dbReference type="AlphaFoldDB" id="A0A4Z0GXF7"/>
<accession>A0A4Z0GXF7</accession>
<dbReference type="PANTHER" id="PTHR43283">
    <property type="entry name" value="BETA-LACTAMASE-RELATED"/>
    <property type="match status" value="1"/>
</dbReference>
<reference evidence="2 3" key="1">
    <citation type="submission" date="2019-03" db="EMBL/GenBank/DDBJ databases">
        <authorList>
            <person name="Gonzalez-Pimentel J.L."/>
        </authorList>
    </citation>
    <scope>NUCLEOTIDE SEQUENCE [LARGE SCALE GENOMIC DNA]</scope>
    <source>
        <strain evidence="2 3">JCM 31289</strain>
    </source>
</reference>
<sequence length="408" mass="44744">MGKGGSGLSGTSLRAVREVLARHVDSGRIPGLVALVGRGEEAHVEAMGTMRHGGGAPMRRDTIFRMASTTKPVAVAGTVVLLDEGRLRPDDRIDGWLPELADRRVLRRAGGPLDETVPARRPITVWDLLTSTFGLGLDMTARNSPIMDALFEQGVYGQKWLLPAPEPDEWIRRLGRLPLMHQPGERWLYNVSDDVLGVLVARVTGQSFETFLREHVFDPLGMKDTGFHVSADKIDRLPPLYASDPRTGEFVVRDEAEGGHHSRPPAFPSGGGGLDSTVDDYHAYFRMLLHHGMHGSRRILSRHSVELMTTNRLPPEQRATLQASAHGMAHFPQGQGRPDGWGFGMAVRGYRGRVAPIRQFGWDGNVGTTAYADPGNQLVGILLTQTGMSTSARTIHDFWTTLYRAADG</sequence>
<dbReference type="GO" id="GO:0016787">
    <property type="term" value="F:hydrolase activity"/>
    <property type="evidence" value="ECO:0007669"/>
    <property type="project" value="UniProtKB-KW"/>
</dbReference>
<feature type="domain" description="Beta-lactamase-related" evidence="1">
    <location>
        <begin position="17"/>
        <end position="389"/>
    </location>
</feature>
<dbReference type="Gene3D" id="3.40.710.10">
    <property type="entry name" value="DD-peptidase/beta-lactamase superfamily"/>
    <property type="match status" value="1"/>
</dbReference>
<dbReference type="Pfam" id="PF00144">
    <property type="entry name" value="Beta-lactamase"/>
    <property type="match status" value="1"/>
</dbReference>
<protein>
    <submittedName>
        <fullName evidence="2">Class A beta-lactamase-related serine hydrolase</fullName>
    </submittedName>
</protein>
<organism evidence="2 3">
    <name type="scientific">Streptomyces palmae</name>
    <dbReference type="NCBI Taxonomy" id="1701085"/>
    <lineage>
        <taxon>Bacteria</taxon>
        <taxon>Bacillati</taxon>
        <taxon>Actinomycetota</taxon>
        <taxon>Actinomycetes</taxon>
        <taxon>Kitasatosporales</taxon>
        <taxon>Streptomycetaceae</taxon>
        <taxon>Streptomyces</taxon>
    </lineage>
</organism>
<dbReference type="InterPro" id="IPR012338">
    <property type="entry name" value="Beta-lactam/transpept-like"/>
</dbReference>
<evidence type="ECO:0000313" key="2">
    <source>
        <dbReference type="EMBL" id="TGB02080.1"/>
    </source>
</evidence>
<dbReference type="EMBL" id="SRID01000212">
    <property type="protein sequence ID" value="TGB02080.1"/>
    <property type="molecule type" value="Genomic_DNA"/>
</dbReference>
<evidence type="ECO:0000259" key="1">
    <source>
        <dbReference type="Pfam" id="PF00144"/>
    </source>
</evidence>
<keyword evidence="3" id="KW-1185">Reference proteome</keyword>
<dbReference type="InterPro" id="IPR001466">
    <property type="entry name" value="Beta-lactam-related"/>
</dbReference>
<dbReference type="SUPFAM" id="SSF56601">
    <property type="entry name" value="beta-lactamase/transpeptidase-like"/>
    <property type="match status" value="1"/>
</dbReference>
<evidence type="ECO:0000313" key="3">
    <source>
        <dbReference type="Proteomes" id="UP000297948"/>
    </source>
</evidence>
<dbReference type="InterPro" id="IPR050789">
    <property type="entry name" value="Diverse_Enzym_Activities"/>
</dbReference>
<dbReference type="Proteomes" id="UP000297948">
    <property type="component" value="Unassembled WGS sequence"/>
</dbReference>
<proteinExistence type="predicted"/>
<dbReference type="OrthoDB" id="4281716at2"/>
<dbReference type="PANTHER" id="PTHR43283:SF3">
    <property type="entry name" value="BETA-LACTAMASE FAMILY PROTEIN (AFU_ORTHOLOGUE AFUA_5G07500)"/>
    <property type="match status" value="1"/>
</dbReference>
<dbReference type="RefSeq" id="WP_135340591.1">
    <property type="nucleotide sequence ID" value="NZ_JBHLTX010000060.1"/>
</dbReference>
<name>A0A4Z0GXF7_9ACTN</name>
<gene>
    <name evidence="2" type="ORF">E4099_20710</name>
</gene>
<comment type="caution">
    <text evidence="2">The sequence shown here is derived from an EMBL/GenBank/DDBJ whole genome shotgun (WGS) entry which is preliminary data.</text>
</comment>